<dbReference type="GO" id="GO:0006865">
    <property type="term" value="P:amino acid transport"/>
    <property type="evidence" value="ECO:0007669"/>
    <property type="project" value="UniProtKB-KW"/>
</dbReference>
<dbReference type="GO" id="GO:0005524">
    <property type="term" value="F:ATP binding"/>
    <property type="evidence" value="ECO:0007669"/>
    <property type="project" value="UniProtKB-KW"/>
</dbReference>
<keyword evidence="6" id="KW-1185">Reference proteome</keyword>
<protein>
    <submittedName>
        <fullName evidence="5">ABC transporter ATP-binding protein</fullName>
    </submittedName>
</protein>
<accession>A0A347SU46</accession>
<dbReference type="GO" id="GO:0022857">
    <property type="term" value="F:transmembrane transporter activity"/>
    <property type="evidence" value="ECO:0007669"/>
    <property type="project" value="TreeGrafter"/>
</dbReference>
<organism evidence="5 6">
    <name type="scientific">Bombilactobacillus bombi</name>
    <dbReference type="NCBI Taxonomy" id="1303590"/>
    <lineage>
        <taxon>Bacteria</taxon>
        <taxon>Bacillati</taxon>
        <taxon>Bacillota</taxon>
        <taxon>Bacilli</taxon>
        <taxon>Lactobacillales</taxon>
        <taxon>Lactobacillaceae</taxon>
        <taxon>Bombilactobacillus</taxon>
    </lineage>
</organism>
<dbReference type="InterPro" id="IPR003439">
    <property type="entry name" value="ABC_transporter-like_ATP-bd"/>
</dbReference>
<keyword evidence="1" id="KW-0813">Transport</keyword>
<dbReference type="Proteomes" id="UP000284109">
    <property type="component" value="Unassembled WGS sequence"/>
</dbReference>
<evidence type="ECO:0000256" key="3">
    <source>
        <dbReference type="ARBA" id="ARBA00022840"/>
    </source>
</evidence>
<dbReference type="SUPFAM" id="SSF52540">
    <property type="entry name" value="P-loop containing nucleoside triphosphate hydrolases"/>
    <property type="match status" value="1"/>
</dbReference>
<dbReference type="InterPro" id="IPR017911">
    <property type="entry name" value="MacB-like_ATP-bd"/>
</dbReference>
<evidence type="ECO:0000256" key="1">
    <source>
        <dbReference type="ARBA" id="ARBA00022448"/>
    </source>
</evidence>
<evidence type="ECO:0000313" key="5">
    <source>
        <dbReference type="EMBL" id="RHW52042.1"/>
    </source>
</evidence>
<dbReference type="Pfam" id="PF00005">
    <property type="entry name" value="ABC_tran"/>
    <property type="match status" value="1"/>
</dbReference>
<dbReference type="RefSeq" id="WP_118899729.1">
    <property type="nucleotide sequence ID" value="NZ_CP031513.1"/>
</dbReference>
<dbReference type="PANTHER" id="PTHR24220:SF86">
    <property type="entry name" value="ABC TRANSPORTER ABCH.1"/>
    <property type="match status" value="1"/>
</dbReference>
<gene>
    <name evidence="5" type="ORF">DS831_01550</name>
</gene>
<dbReference type="InterPro" id="IPR015854">
    <property type="entry name" value="ABC_transpr_LolD-like"/>
</dbReference>
<sequence>MSLLTTQDIVRTYGKGSSQFQALRGVSLQIEQGESVAIVGKSGSGKSTLMHIMALLDQPTSGTITLNGQPTQNIKAKALNKIRNQTFGFVFQQFFLNAKDSVLENVMLPLKIGGVTGRERKAKALEAIAAVGLSDKKNNRASDLSGGQKQRVCIARALVNNPQIIFADEPTGNLDSNTGTMIEDILFNLHQKHNITLIIVTHDDDLAAKCQRQIQIKDGQIVAAEGAN</sequence>
<dbReference type="PROSITE" id="PS50893">
    <property type="entry name" value="ABC_TRANSPORTER_2"/>
    <property type="match status" value="1"/>
</dbReference>
<dbReference type="InterPro" id="IPR027417">
    <property type="entry name" value="P-loop_NTPase"/>
</dbReference>
<evidence type="ECO:0000256" key="4">
    <source>
        <dbReference type="ARBA" id="ARBA00022970"/>
    </source>
</evidence>
<keyword evidence="2" id="KW-0547">Nucleotide-binding</keyword>
<comment type="caution">
    <text evidence="5">The sequence shown here is derived from an EMBL/GenBank/DDBJ whole genome shotgun (WGS) entry which is preliminary data.</text>
</comment>
<dbReference type="GO" id="GO:0005886">
    <property type="term" value="C:plasma membrane"/>
    <property type="evidence" value="ECO:0007669"/>
    <property type="project" value="TreeGrafter"/>
</dbReference>
<dbReference type="SMART" id="SM00382">
    <property type="entry name" value="AAA"/>
    <property type="match status" value="1"/>
</dbReference>
<reference evidence="5 6" key="1">
    <citation type="submission" date="2018-07" db="EMBL/GenBank/DDBJ databases">
        <title>Genome sequences of six Lactobacillus spp. isolated from bumble bee guts.</title>
        <authorList>
            <person name="Motta E.V.S."/>
            <person name="Moran N.A."/>
        </authorList>
    </citation>
    <scope>NUCLEOTIDE SEQUENCE [LARGE SCALE GENOMIC DNA]</scope>
    <source>
        <strain evidence="5 6">BI-1.1</strain>
    </source>
</reference>
<dbReference type="GO" id="GO:0016887">
    <property type="term" value="F:ATP hydrolysis activity"/>
    <property type="evidence" value="ECO:0007669"/>
    <property type="project" value="InterPro"/>
</dbReference>
<keyword evidence="4" id="KW-0029">Amino-acid transport</keyword>
<dbReference type="EMBL" id="QOCR01000001">
    <property type="protein sequence ID" value="RHW52042.1"/>
    <property type="molecule type" value="Genomic_DNA"/>
</dbReference>
<evidence type="ECO:0000256" key="2">
    <source>
        <dbReference type="ARBA" id="ARBA00022741"/>
    </source>
</evidence>
<dbReference type="OrthoDB" id="9791546at2"/>
<dbReference type="CDD" id="cd03255">
    <property type="entry name" value="ABC_MJ0796_LolCDE_FtsE"/>
    <property type="match status" value="1"/>
</dbReference>
<proteinExistence type="predicted"/>
<evidence type="ECO:0000313" key="6">
    <source>
        <dbReference type="Proteomes" id="UP000284109"/>
    </source>
</evidence>
<name>A0A347SU46_9LACO</name>
<dbReference type="FunFam" id="3.40.50.300:FF:000032">
    <property type="entry name" value="Export ABC transporter ATP-binding protein"/>
    <property type="match status" value="1"/>
</dbReference>
<dbReference type="Gene3D" id="3.40.50.300">
    <property type="entry name" value="P-loop containing nucleotide triphosphate hydrolases"/>
    <property type="match status" value="1"/>
</dbReference>
<dbReference type="GO" id="GO:0098796">
    <property type="term" value="C:membrane protein complex"/>
    <property type="evidence" value="ECO:0007669"/>
    <property type="project" value="UniProtKB-ARBA"/>
</dbReference>
<dbReference type="AlphaFoldDB" id="A0A347SU46"/>
<dbReference type="PROSITE" id="PS00211">
    <property type="entry name" value="ABC_TRANSPORTER_1"/>
    <property type="match status" value="1"/>
</dbReference>
<dbReference type="KEGG" id="lbm:DS830_08660"/>
<dbReference type="InterPro" id="IPR017871">
    <property type="entry name" value="ABC_transporter-like_CS"/>
</dbReference>
<keyword evidence="3 5" id="KW-0067">ATP-binding</keyword>
<dbReference type="PANTHER" id="PTHR24220">
    <property type="entry name" value="IMPORT ATP-BINDING PROTEIN"/>
    <property type="match status" value="1"/>
</dbReference>
<dbReference type="InterPro" id="IPR003593">
    <property type="entry name" value="AAA+_ATPase"/>
</dbReference>